<organism evidence="2">
    <name type="scientific">marine metagenome</name>
    <dbReference type="NCBI Taxonomy" id="408172"/>
    <lineage>
        <taxon>unclassified sequences</taxon>
        <taxon>metagenomes</taxon>
        <taxon>ecological metagenomes</taxon>
    </lineage>
</organism>
<protein>
    <recommendedName>
        <fullName evidence="3">Amidohydrolase-related domain-containing protein</fullName>
    </recommendedName>
</protein>
<gene>
    <name evidence="2" type="ORF">METZ01_LOCUS225123</name>
</gene>
<evidence type="ECO:0000313" key="2">
    <source>
        <dbReference type="EMBL" id="SVB72269.1"/>
    </source>
</evidence>
<sequence>MTELTDWLAQRVEVALEPDLPICDPHHHLWDHRPTYVYRYLLDDFLSDIGGGHNIVSTVFLECEAFYRVNGAEAMKPVGEVEFVNGMAAMSASGLYGPIQVAAAIVGFADLRLGAPVEQVLQAQLAAGGGRFRGIRHASAHDPDPGIVGAENTNPNGNVLSDKKFREGFAQLAPL</sequence>
<reference evidence="2" key="1">
    <citation type="submission" date="2018-05" db="EMBL/GenBank/DDBJ databases">
        <authorList>
            <person name="Lanie J.A."/>
            <person name="Ng W.-L."/>
            <person name="Kazmierczak K.M."/>
            <person name="Andrzejewski T.M."/>
            <person name="Davidsen T.M."/>
            <person name="Wayne K.J."/>
            <person name="Tettelin H."/>
            <person name="Glass J.I."/>
            <person name="Rusch D."/>
            <person name="Podicherti R."/>
            <person name="Tsui H.-C.T."/>
            <person name="Winkler M.E."/>
        </authorList>
    </citation>
    <scope>NUCLEOTIDE SEQUENCE</scope>
</reference>
<dbReference type="PANTHER" id="PTHR43569:SF1">
    <property type="entry name" value="BLL3371 PROTEIN"/>
    <property type="match status" value="1"/>
</dbReference>
<accession>A0A382GBI0</accession>
<dbReference type="AlphaFoldDB" id="A0A382GBI0"/>
<feature type="region of interest" description="Disordered" evidence="1">
    <location>
        <begin position="141"/>
        <end position="160"/>
    </location>
</feature>
<feature type="non-terminal residue" evidence="2">
    <location>
        <position position="175"/>
    </location>
</feature>
<feature type="non-terminal residue" evidence="2">
    <location>
        <position position="1"/>
    </location>
</feature>
<dbReference type="Gene3D" id="3.20.20.140">
    <property type="entry name" value="Metal-dependent hydrolases"/>
    <property type="match status" value="1"/>
</dbReference>
<dbReference type="PANTHER" id="PTHR43569">
    <property type="entry name" value="AMIDOHYDROLASE"/>
    <property type="match status" value="1"/>
</dbReference>
<evidence type="ECO:0000256" key="1">
    <source>
        <dbReference type="SAM" id="MobiDB-lite"/>
    </source>
</evidence>
<evidence type="ECO:0008006" key="3">
    <source>
        <dbReference type="Google" id="ProtNLM"/>
    </source>
</evidence>
<dbReference type="InterPro" id="IPR052350">
    <property type="entry name" value="Metallo-dep_Lactonases"/>
</dbReference>
<name>A0A382GBI0_9ZZZZ</name>
<dbReference type="EMBL" id="UINC01054490">
    <property type="protein sequence ID" value="SVB72269.1"/>
    <property type="molecule type" value="Genomic_DNA"/>
</dbReference>
<proteinExistence type="predicted"/>